<feature type="compositionally biased region" description="Polar residues" evidence="5">
    <location>
        <begin position="405"/>
        <end position="428"/>
    </location>
</feature>
<feature type="compositionally biased region" description="Polar residues" evidence="5">
    <location>
        <begin position="318"/>
        <end position="333"/>
    </location>
</feature>
<evidence type="ECO:0000313" key="7">
    <source>
        <dbReference type="EMBL" id="KAJ3746605.1"/>
    </source>
</evidence>
<evidence type="ECO:0000256" key="5">
    <source>
        <dbReference type="SAM" id="MobiDB-lite"/>
    </source>
</evidence>
<sequence length="881" mass="90206">MSAIDEDREREKEDKSTKKSSTSGPSTTTKTKDLSHVPCKFYKVGSCTAGSSCPFSHSGITGPGAQKDVCAWFVKGNNCKFGHKCALAHVLPGQSMSMDRKNKKLAQQQAQAGKEGKEGKEGREGKGRRRDTQQARPTTLSLKSLKASISPSAPAPALDDTDFTSFSALEPDKLTTAPAVNGKLQQQQSKPNALDMAPSSPPKRDFGPIGSPPKNTEAVSASPGTPTNKILSSSPYKHSMLRSSSGLGASGISGTARTGLSMNRSTSTGNSTGLTLGSGIPGGKNPSWGSMGNGSDIGSLPSLPSALLRPLNGIQPHTPLTPNSSTTQQNIKDQVNKDSVRKDFDLTFEYDELYSNSRGRATPGRGASSFSEVIIEDDLDNLDEFLPSSLTDLLTPEERKRRLSRGNSSSHQDTHSGLTSPHSYSSRRTLGVPLASRVEGNSTSGGSTPGHRYSRSVPMGDMSHLWASQDQNPVPSPGANTTTVSSSFTGPSSLSANGIGLPSSPPRRIGNGTPGSFTSASGRLAADDYYPYTGGSGSPGSAALGSIGSMGGMGGLNPSNASAAFLPGYGFGTAYIKAKREREAAVAAANLVGAAQRSVSGGILTNSRMAAGAGIPGTSPGGTGMAYGTPRKEPTGLASAAAFSVSGVGASRDLNGIGNMGLGGLGLGALNNMETAVSPSTRAALQNHAPGQSLPQGLAAGLSRIHAKTSMQVGSLSSVGSPPAGSVAVSPGVAALGFYSGPYGTNRMPSQQSQPQIPPGLGLGPGSGPGYYGTYQQTAPMQTQSQGQLHAQYNALSPTYNSNLQTSDAGTTGPSDLDVMFSKFASNPQAPALQTPTQASAPLSYAGAAATTSSNSRTQPKSIATGASRDNSDDLFDMDEA</sequence>
<feature type="domain" description="C3H1-type" evidence="6">
    <location>
        <begin position="33"/>
        <end position="60"/>
    </location>
</feature>
<feature type="compositionally biased region" description="Low complexity" evidence="5">
    <location>
        <begin position="19"/>
        <end position="29"/>
    </location>
</feature>
<feature type="region of interest" description="Disordered" evidence="5">
    <location>
        <begin position="828"/>
        <end position="881"/>
    </location>
</feature>
<keyword evidence="1 4" id="KW-0479">Metal-binding</keyword>
<name>A0A9W8P4L0_9AGAR</name>
<dbReference type="AlphaFoldDB" id="A0A9W8P4L0"/>
<proteinExistence type="predicted"/>
<organism evidence="7 8">
    <name type="scientific">Lentinula detonsa</name>
    <dbReference type="NCBI Taxonomy" id="2804962"/>
    <lineage>
        <taxon>Eukaryota</taxon>
        <taxon>Fungi</taxon>
        <taxon>Dikarya</taxon>
        <taxon>Basidiomycota</taxon>
        <taxon>Agaricomycotina</taxon>
        <taxon>Agaricomycetes</taxon>
        <taxon>Agaricomycetidae</taxon>
        <taxon>Agaricales</taxon>
        <taxon>Marasmiineae</taxon>
        <taxon>Omphalotaceae</taxon>
        <taxon>Lentinula</taxon>
    </lineage>
</organism>
<dbReference type="SUPFAM" id="SSF90229">
    <property type="entry name" value="CCCH zinc finger"/>
    <property type="match status" value="1"/>
</dbReference>
<feature type="zinc finger region" description="C3H1-type" evidence="4">
    <location>
        <begin position="33"/>
        <end position="60"/>
    </location>
</feature>
<comment type="caution">
    <text evidence="7">The sequence shown here is derived from an EMBL/GenBank/DDBJ whole genome shotgun (WGS) entry which is preliminary data.</text>
</comment>
<feature type="region of interest" description="Disordered" evidence="5">
    <location>
        <begin position="98"/>
        <end position="163"/>
    </location>
</feature>
<feature type="compositionally biased region" description="Basic and acidic residues" evidence="5">
    <location>
        <begin position="114"/>
        <end position="133"/>
    </location>
</feature>
<feature type="region of interest" description="Disordered" evidence="5">
    <location>
        <begin position="745"/>
        <end position="776"/>
    </location>
</feature>
<accession>A0A9W8P4L0</accession>
<feature type="domain" description="C3H1-type" evidence="6">
    <location>
        <begin position="64"/>
        <end position="92"/>
    </location>
</feature>
<dbReference type="SMART" id="SM00356">
    <property type="entry name" value="ZnF_C3H1"/>
    <property type="match status" value="2"/>
</dbReference>
<feature type="compositionally biased region" description="Low complexity" evidence="5">
    <location>
        <begin position="839"/>
        <end position="850"/>
    </location>
</feature>
<feature type="compositionally biased region" description="Low complexity" evidence="5">
    <location>
        <begin position="243"/>
        <end position="254"/>
    </location>
</feature>
<feature type="zinc finger region" description="C3H1-type" evidence="4">
    <location>
        <begin position="64"/>
        <end position="92"/>
    </location>
</feature>
<feature type="compositionally biased region" description="Polar residues" evidence="5">
    <location>
        <begin position="255"/>
        <end position="264"/>
    </location>
</feature>
<protein>
    <recommendedName>
        <fullName evidence="6">C3H1-type domain-containing protein</fullName>
    </recommendedName>
</protein>
<evidence type="ECO:0000259" key="6">
    <source>
        <dbReference type="PROSITE" id="PS50103"/>
    </source>
</evidence>
<feature type="region of interest" description="Disordered" evidence="5">
    <location>
        <begin position="396"/>
        <end position="509"/>
    </location>
</feature>
<dbReference type="Proteomes" id="UP001142393">
    <property type="component" value="Unassembled WGS sequence"/>
</dbReference>
<feature type="compositionally biased region" description="Polar residues" evidence="5">
    <location>
        <begin position="851"/>
        <end position="862"/>
    </location>
</feature>
<dbReference type="PROSITE" id="PS50103">
    <property type="entry name" value="ZF_C3H1"/>
    <property type="match status" value="2"/>
</dbReference>
<keyword evidence="2 4" id="KW-0863">Zinc-finger</keyword>
<evidence type="ECO:0000256" key="4">
    <source>
        <dbReference type="PROSITE-ProRule" id="PRU00723"/>
    </source>
</evidence>
<feature type="compositionally biased region" description="Gly residues" evidence="5">
    <location>
        <begin position="761"/>
        <end position="771"/>
    </location>
</feature>
<reference evidence="7 8" key="1">
    <citation type="journal article" date="2023" name="Proc. Natl. Acad. Sci. U.S.A.">
        <title>A global phylogenomic analysis of the shiitake genus Lentinula.</title>
        <authorList>
            <person name="Sierra-Patev S."/>
            <person name="Min B."/>
            <person name="Naranjo-Ortiz M."/>
            <person name="Looney B."/>
            <person name="Konkel Z."/>
            <person name="Slot J.C."/>
            <person name="Sakamoto Y."/>
            <person name="Steenwyk J.L."/>
            <person name="Rokas A."/>
            <person name="Carro J."/>
            <person name="Camarero S."/>
            <person name="Ferreira P."/>
            <person name="Molpeceres G."/>
            <person name="Ruiz-Duenas F.J."/>
            <person name="Serrano A."/>
            <person name="Henrissat B."/>
            <person name="Drula E."/>
            <person name="Hughes K.W."/>
            <person name="Mata J.L."/>
            <person name="Ishikawa N.K."/>
            <person name="Vargas-Isla R."/>
            <person name="Ushijima S."/>
            <person name="Smith C.A."/>
            <person name="Donoghue J."/>
            <person name="Ahrendt S."/>
            <person name="Andreopoulos W."/>
            <person name="He G."/>
            <person name="LaButti K."/>
            <person name="Lipzen A."/>
            <person name="Ng V."/>
            <person name="Riley R."/>
            <person name="Sandor L."/>
            <person name="Barry K."/>
            <person name="Martinez A.T."/>
            <person name="Xiao Y."/>
            <person name="Gibbons J.G."/>
            <person name="Terashima K."/>
            <person name="Grigoriev I.V."/>
            <person name="Hibbett D."/>
        </authorList>
    </citation>
    <scope>NUCLEOTIDE SEQUENCE [LARGE SCALE GENOMIC DNA]</scope>
    <source>
        <strain evidence="7 8">TFB7810</strain>
    </source>
</reference>
<evidence type="ECO:0000256" key="3">
    <source>
        <dbReference type="ARBA" id="ARBA00022833"/>
    </source>
</evidence>
<feature type="compositionally biased region" description="Polar residues" evidence="5">
    <location>
        <begin position="466"/>
        <end position="496"/>
    </location>
</feature>
<evidence type="ECO:0000256" key="2">
    <source>
        <dbReference type="ARBA" id="ARBA00022771"/>
    </source>
</evidence>
<dbReference type="InterPro" id="IPR036855">
    <property type="entry name" value="Znf_CCCH_sf"/>
</dbReference>
<dbReference type="EMBL" id="JANVFU010000004">
    <property type="protein sequence ID" value="KAJ3746605.1"/>
    <property type="molecule type" value="Genomic_DNA"/>
</dbReference>
<feature type="region of interest" description="Disordered" evidence="5">
    <location>
        <begin position="176"/>
        <end position="338"/>
    </location>
</feature>
<dbReference type="GO" id="GO:0008270">
    <property type="term" value="F:zinc ion binding"/>
    <property type="evidence" value="ECO:0007669"/>
    <property type="project" value="UniProtKB-KW"/>
</dbReference>
<feature type="compositionally biased region" description="Low complexity" evidence="5">
    <location>
        <begin position="299"/>
        <end position="311"/>
    </location>
</feature>
<feature type="compositionally biased region" description="Basic and acidic residues" evidence="5">
    <location>
        <begin position="1"/>
        <end position="17"/>
    </location>
</feature>
<feature type="compositionally biased region" description="Polar residues" evidence="5">
    <location>
        <begin position="213"/>
        <end position="236"/>
    </location>
</feature>
<feature type="compositionally biased region" description="Polar residues" evidence="5">
    <location>
        <begin position="828"/>
        <end position="838"/>
    </location>
</feature>
<feature type="region of interest" description="Disordered" evidence="5">
    <location>
        <begin position="1"/>
        <end position="33"/>
    </location>
</feature>
<dbReference type="InterPro" id="IPR000571">
    <property type="entry name" value="Znf_CCCH"/>
</dbReference>
<keyword evidence="3 4" id="KW-0862">Zinc</keyword>
<evidence type="ECO:0000313" key="8">
    <source>
        <dbReference type="Proteomes" id="UP001142393"/>
    </source>
</evidence>
<gene>
    <name evidence="7" type="ORF">DFH05DRAFT_1458849</name>
</gene>
<evidence type="ECO:0000256" key="1">
    <source>
        <dbReference type="ARBA" id="ARBA00022723"/>
    </source>
</evidence>
<keyword evidence="8" id="KW-1185">Reference proteome</keyword>
<feature type="compositionally biased region" description="Low complexity" evidence="5">
    <location>
        <begin position="265"/>
        <end position="278"/>
    </location>
</feature>
<dbReference type="Pfam" id="PF00642">
    <property type="entry name" value="zf-CCCH"/>
    <property type="match status" value="1"/>
</dbReference>
<feature type="compositionally biased region" description="Low complexity" evidence="5">
    <location>
        <begin position="137"/>
        <end position="158"/>
    </location>
</feature>
<dbReference type="Gene3D" id="4.10.1000.10">
    <property type="entry name" value="Zinc finger, CCCH-type"/>
    <property type="match status" value="1"/>
</dbReference>